<dbReference type="KEGG" id="cfon:HZU75_13335"/>
<proteinExistence type="predicted"/>
<dbReference type="Proteomes" id="UP000510822">
    <property type="component" value="Chromosome"/>
</dbReference>
<reference evidence="1 2" key="1">
    <citation type="journal article" date="2016" name="Int. J. Syst. Evol. Microbiol.">
        <title>Chitinibacter fontanus sp. nov., isolated from a spring.</title>
        <authorList>
            <person name="Sheu S.Y."/>
            <person name="Li Y.S."/>
            <person name="Young C.C."/>
            <person name="Chen W.M."/>
        </authorList>
    </citation>
    <scope>NUCLEOTIDE SEQUENCE [LARGE SCALE GENOMIC DNA]</scope>
    <source>
        <strain evidence="1 2">STM-7</strain>
    </source>
</reference>
<evidence type="ECO:0000313" key="2">
    <source>
        <dbReference type="Proteomes" id="UP000510822"/>
    </source>
</evidence>
<evidence type="ECO:0000313" key="1">
    <source>
        <dbReference type="EMBL" id="QLI83289.1"/>
    </source>
</evidence>
<organism evidence="1 2">
    <name type="scientific">Chitinibacter fontanus</name>
    <dbReference type="NCBI Taxonomy" id="1737446"/>
    <lineage>
        <taxon>Bacteria</taxon>
        <taxon>Pseudomonadati</taxon>
        <taxon>Pseudomonadota</taxon>
        <taxon>Betaproteobacteria</taxon>
        <taxon>Neisseriales</taxon>
        <taxon>Chitinibacteraceae</taxon>
        <taxon>Chitinibacter</taxon>
    </lineage>
</organism>
<accession>A0A7D5ZKD2</accession>
<name>A0A7D5ZKD2_9NEIS</name>
<dbReference type="AlphaFoldDB" id="A0A7D5ZKD2"/>
<sequence length="169" mass="18900">MQRSFPQILRDLHKLEFDYADGEGIDFEPYDDFLSVAETESWFRAWTGSPDASGAEFLIFGQDGTGGLAAIWHIRDNEDLLSQPIVFFGSEGEMGVVAQNFSDYLWVLASGHGPLEAIAYPDDARSENPDFKAFAERFASTPPKRLSNIVEVAKAEFSFFEKGIESLCR</sequence>
<protein>
    <submittedName>
        <fullName evidence="1">SMI1/KNR4 family protein</fullName>
    </submittedName>
</protein>
<dbReference type="EMBL" id="CP058952">
    <property type="protein sequence ID" value="QLI83289.1"/>
    <property type="molecule type" value="Genomic_DNA"/>
</dbReference>
<gene>
    <name evidence="1" type="ORF">HZU75_13335</name>
</gene>
<keyword evidence="2" id="KW-1185">Reference proteome</keyword>